<protein>
    <submittedName>
        <fullName evidence="1">Uncharacterized protein</fullName>
    </submittedName>
</protein>
<comment type="caution">
    <text evidence="1">The sequence shown here is derived from an EMBL/GenBank/DDBJ whole genome shotgun (WGS) entry which is preliminary data.</text>
</comment>
<reference evidence="1 2" key="1">
    <citation type="submission" date="2023-11" db="EMBL/GenBank/DDBJ databases">
        <title>Halocaridina rubra genome assembly.</title>
        <authorList>
            <person name="Smith C."/>
        </authorList>
    </citation>
    <scope>NUCLEOTIDE SEQUENCE [LARGE SCALE GENOMIC DNA]</scope>
    <source>
        <strain evidence="1">EP-1</strain>
        <tissue evidence="1">Whole</tissue>
    </source>
</reference>
<name>A0AAN8WUX0_HALRR</name>
<proteinExistence type="predicted"/>
<accession>A0AAN8WUX0</accession>
<keyword evidence="2" id="KW-1185">Reference proteome</keyword>
<dbReference type="AlphaFoldDB" id="A0AAN8WUX0"/>
<evidence type="ECO:0000313" key="2">
    <source>
        <dbReference type="Proteomes" id="UP001381693"/>
    </source>
</evidence>
<dbReference type="EMBL" id="JAXCGZ010014464">
    <property type="protein sequence ID" value="KAK7071477.1"/>
    <property type="molecule type" value="Genomic_DNA"/>
</dbReference>
<gene>
    <name evidence="1" type="ORF">SK128_022916</name>
</gene>
<sequence>MGSSPVSPCEHPSMNTFDNRLNYEQKRPTKLTNCLYVPSPRRLARPGASPSSESCLESPELISFSAQVDTLPIMRETRLSSG</sequence>
<evidence type="ECO:0000313" key="1">
    <source>
        <dbReference type="EMBL" id="KAK7071477.1"/>
    </source>
</evidence>
<organism evidence="1 2">
    <name type="scientific">Halocaridina rubra</name>
    <name type="common">Hawaiian red shrimp</name>
    <dbReference type="NCBI Taxonomy" id="373956"/>
    <lineage>
        <taxon>Eukaryota</taxon>
        <taxon>Metazoa</taxon>
        <taxon>Ecdysozoa</taxon>
        <taxon>Arthropoda</taxon>
        <taxon>Crustacea</taxon>
        <taxon>Multicrustacea</taxon>
        <taxon>Malacostraca</taxon>
        <taxon>Eumalacostraca</taxon>
        <taxon>Eucarida</taxon>
        <taxon>Decapoda</taxon>
        <taxon>Pleocyemata</taxon>
        <taxon>Caridea</taxon>
        <taxon>Atyoidea</taxon>
        <taxon>Atyidae</taxon>
        <taxon>Halocaridina</taxon>
    </lineage>
</organism>
<dbReference type="Proteomes" id="UP001381693">
    <property type="component" value="Unassembled WGS sequence"/>
</dbReference>